<keyword evidence="4" id="KW-1185">Reference proteome</keyword>
<dbReference type="HOGENOM" id="CLU_131353_0_0_9"/>
<evidence type="ECO:0000259" key="2">
    <source>
        <dbReference type="Pfam" id="PF14317"/>
    </source>
</evidence>
<organism evidence="3 4">
    <name type="scientific">Evansella cellulosilytica (strain ATCC 21833 / DSM 2522 / FERM P-1141 / JCM 9156 / N-4)</name>
    <name type="common">Bacillus cellulosilyticus</name>
    <dbReference type="NCBI Taxonomy" id="649639"/>
    <lineage>
        <taxon>Bacteria</taxon>
        <taxon>Bacillati</taxon>
        <taxon>Bacillota</taxon>
        <taxon>Bacilli</taxon>
        <taxon>Bacillales</taxon>
        <taxon>Bacillaceae</taxon>
        <taxon>Evansella</taxon>
    </lineage>
</organism>
<dbReference type="Proteomes" id="UP000001401">
    <property type="component" value="Chromosome"/>
</dbReference>
<dbReference type="InterPro" id="IPR025588">
    <property type="entry name" value="YcxB-like_C"/>
</dbReference>
<evidence type="ECO:0000313" key="3">
    <source>
        <dbReference type="EMBL" id="ADU32150.1"/>
    </source>
</evidence>
<feature type="transmembrane region" description="Helical" evidence="1">
    <location>
        <begin position="27"/>
        <end position="47"/>
    </location>
</feature>
<evidence type="ECO:0000256" key="1">
    <source>
        <dbReference type="SAM" id="Phobius"/>
    </source>
</evidence>
<keyword evidence="1" id="KW-1133">Transmembrane helix</keyword>
<feature type="transmembrane region" description="Helical" evidence="1">
    <location>
        <begin position="59"/>
        <end position="80"/>
    </location>
</feature>
<evidence type="ECO:0000313" key="4">
    <source>
        <dbReference type="Proteomes" id="UP000001401"/>
    </source>
</evidence>
<proteinExistence type="predicted"/>
<dbReference type="AlphaFoldDB" id="E6TVM2"/>
<accession>E6TVM2</accession>
<feature type="domain" description="YcxB-like C-terminal" evidence="2">
    <location>
        <begin position="100"/>
        <end position="161"/>
    </location>
</feature>
<name>E6TVM2_EVAC2</name>
<gene>
    <name evidence="3" type="ordered locus">Bcell_3914</name>
</gene>
<keyword evidence="1" id="KW-0812">Transmembrane</keyword>
<protein>
    <recommendedName>
        <fullName evidence="2">YcxB-like C-terminal domain-containing protein</fullName>
    </recommendedName>
</protein>
<dbReference type="EMBL" id="CP002394">
    <property type="protein sequence ID" value="ADU32150.1"/>
    <property type="molecule type" value="Genomic_DNA"/>
</dbReference>
<sequence length="174" mass="20328">MTNRLKVTGALTYEDFKKYNELHQRNTYISFFVIASLLTGLLFNQPLSETSLVFRLPMLLFLAVVFATFGTLLLRSLILLRVRNEFKTAKFIKREITYDISDEGITQLTNRSNVTVEWSDILKAHEHPAMFRLYISKNQAHVIPKRFFTSEEDIGVLRTLLKNNLPQEKRKMIL</sequence>
<reference evidence="3" key="1">
    <citation type="submission" date="2010-12" db="EMBL/GenBank/DDBJ databases">
        <title>Complete sequence of Bacillus cellulosilyticus DSM 2522.</title>
        <authorList>
            <consortium name="US DOE Joint Genome Institute"/>
            <person name="Lucas S."/>
            <person name="Copeland A."/>
            <person name="Lapidus A."/>
            <person name="Cheng J.-F."/>
            <person name="Bruce D."/>
            <person name="Goodwin L."/>
            <person name="Pitluck S."/>
            <person name="Chertkov O."/>
            <person name="Detter J.C."/>
            <person name="Han C."/>
            <person name="Tapia R."/>
            <person name="Land M."/>
            <person name="Hauser L."/>
            <person name="Jeffries C."/>
            <person name="Kyrpides N."/>
            <person name="Ivanova N."/>
            <person name="Mikhailova N."/>
            <person name="Brumm P."/>
            <person name="Mead D."/>
            <person name="Woyke T."/>
        </authorList>
    </citation>
    <scope>NUCLEOTIDE SEQUENCE [LARGE SCALE GENOMIC DNA]</scope>
    <source>
        <strain evidence="3">DSM 2522</strain>
    </source>
</reference>
<dbReference type="RefSeq" id="WP_013490480.1">
    <property type="nucleotide sequence ID" value="NC_014829.1"/>
</dbReference>
<dbReference type="Pfam" id="PF14317">
    <property type="entry name" value="YcxB"/>
    <property type="match status" value="1"/>
</dbReference>
<dbReference type="eggNOG" id="ENOG5032Y1E">
    <property type="taxonomic scope" value="Bacteria"/>
</dbReference>
<dbReference type="OrthoDB" id="2866610at2"/>
<keyword evidence="1" id="KW-0472">Membrane</keyword>
<dbReference type="KEGG" id="bco:Bcell_3914"/>